<evidence type="ECO:0000256" key="3">
    <source>
        <dbReference type="SAM" id="SignalP"/>
    </source>
</evidence>
<dbReference type="EMBL" id="VIKS01000009">
    <property type="protein sequence ID" value="TQV87173.1"/>
    <property type="molecule type" value="Genomic_DNA"/>
</dbReference>
<accession>A0A545UCM4</accession>
<dbReference type="OrthoDB" id="6221272at2"/>
<dbReference type="PROSITE" id="PS51257">
    <property type="entry name" value="PROKAR_LIPOPROTEIN"/>
    <property type="match status" value="1"/>
</dbReference>
<comment type="similarity">
    <text evidence="2">Belongs to the peptidase M14 family.</text>
</comment>
<organism evidence="5 6">
    <name type="scientific">Aliikangiella coralliicola</name>
    <dbReference type="NCBI Taxonomy" id="2592383"/>
    <lineage>
        <taxon>Bacteria</taxon>
        <taxon>Pseudomonadati</taxon>
        <taxon>Pseudomonadota</taxon>
        <taxon>Gammaproteobacteria</taxon>
        <taxon>Oceanospirillales</taxon>
        <taxon>Pleioneaceae</taxon>
        <taxon>Aliikangiella</taxon>
    </lineage>
</organism>
<dbReference type="Pfam" id="PF00246">
    <property type="entry name" value="Peptidase_M14"/>
    <property type="match status" value="1"/>
</dbReference>
<evidence type="ECO:0000313" key="5">
    <source>
        <dbReference type="EMBL" id="TQV87173.1"/>
    </source>
</evidence>
<dbReference type="SUPFAM" id="SSF53187">
    <property type="entry name" value="Zn-dependent exopeptidases"/>
    <property type="match status" value="1"/>
</dbReference>
<dbReference type="InterPro" id="IPR040626">
    <property type="entry name" value="Pepdidase_M14_N"/>
</dbReference>
<evidence type="ECO:0000256" key="2">
    <source>
        <dbReference type="PROSITE-ProRule" id="PRU01379"/>
    </source>
</evidence>
<dbReference type="Proteomes" id="UP000315439">
    <property type="component" value="Unassembled WGS sequence"/>
</dbReference>
<dbReference type="InterPro" id="IPR000834">
    <property type="entry name" value="Peptidase_M14"/>
</dbReference>
<evidence type="ECO:0000256" key="1">
    <source>
        <dbReference type="ARBA" id="ARBA00001947"/>
    </source>
</evidence>
<reference evidence="5 6" key="1">
    <citation type="submission" date="2019-07" db="EMBL/GenBank/DDBJ databases">
        <title>Draft genome for Aliikangiella sp. M105.</title>
        <authorList>
            <person name="Wang G."/>
        </authorList>
    </citation>
    <scope>NUCLEOTIDE SEQUENCE [LARGE SCALE GENOMIC DNA]</scope>
    <source>
        <strain evidence="5 6">M105</strain>
    </source>
</reference>
<feature type="active site" description="Proton donor/acceptor" evidence="2">
    <location>
        <position position="347"/>
    </location>
</feature>
<dbReference type="PROSITE" id="PS52035">
    <property type="entry name" value="PEPTIDASE_M14"/>
    <property type="match status" value="1"/>
</dbReference>
<dbReference type="InterPro" id="IPR050821">
    <property type="entry name" value="Cytosolic_carboxypeptidase"/>
</dbReference>
<evidence type="ECO:0000313" key="6">
    <source>
        <dbReference type="Proteomes" id="UP000315439"/>
    </source>
</evidence>
<dbReference type="GO" id="GO:0008270">
    <property type="term" value="F:zinc ion binding"/>
    <property type="evidence" value="ECO:0007669"/>
    <property type="project" value="InterPro"/>
</dbReference>
<dbReference type="PANTHER" id="PTHR12756:SF11">
    <property type="entry name" value="CYTOSOLIC CARBOXYPEPTIDASE 1"/>
    <property type="match status" value="1"/>
</dbReference>
<dbReference type="Gene3D" id="3.40.630.10">
    <property type="entry name" value="Zn peptidases"/>
    <property type="match status" value="1"/>
</dbReference>
<sequence>MVFIKKFFLIFLLLGCTSGSLACDFSNVVFDASFSAARLSECTQRGDNSFLLTIKPENHPINDSPWYAFKVSAKDERKIRIAIEFVNGKHRYLPKISRDGLRWAAIPHRLKNKRLTFSLKVDQKPIWVAGQEIITNQHYQSWLKQLSQNSNYTMSVLGNSTENRPIYQLESLSPSNEWVVITGRMHPPEITGALALFPFTQTLLLDQSVGEKFRKRFNVLIVPNLNPDGVEHGNWRHNAKGVDLNRDWNKFKQQETKLVHQKLQNIVANGGKIVFAMDFHSTSKDIFYTMPTDYGIQPPMLVEDWLNQLEAEMPDFKVIIKPGNNPSKGVFKQYIADTYGVQAITYEMGDNTDRKKIISIAKNAAQLFMKKLLDTPKEKFYQPKNKK</sequence>
<evidence type="ECO:0000259" key="4">
    <source>
        <dbReference type="PROSITE" id="PS52035"/>
    </source>
</evidence>
<comment type="caution">
    <text evidence="5">The sequence shown here is derived from an EMBL/GenBank/DDBJ whole genome shotgun (WGS) entry which is preliminary data.</text>
</comment>
<feature type="signal peptide" evidence="3">
    <location>
        <begin position="1"/>
        <end position="22"/>
    </location>
</feature>
<comment type="cofactor">
    <cofactor evidence="1">
        <name>Zn(2+)</name>
        <dbReference type="ChEBI" id="CHEBI:29105"/>
    </cofactor>
</comment>
<gene>
    <name evidence="5" type="ORF">FLL46_15325</name>
</gene>
<name>A0A545UCM4_9GAMM</name>
<dbReference type="Pfam" id="PF18027">
    <property type="entry name" value="Pepdidase_M14_N"/>
    <property type="match status" value="1"/>
</dbReference>
<dbReference type="GO" id="GO:0006508">
    <property type="term" value="P:proteolysis"/>
    <property type="evidence" value="ECO:0007669"/>
    <property type="project" value="InterPro"/>
</dbReference>
<dbReference type="PANTHER" id="PTHR12756">
    <property type="entry name" value="CYTOSOLIC CARBOXYPEPTIDASE"/>
    <property type="match status" value="1"/>
</dbReference>
<dbReference type="CDD" id="cd06237">
    <property type="entry name" value="M14_Nna1-like"/>
    <property type="match status" value="1"/>
</dbReference>
<protein>
    <submittedName>
        <fullName evidence="5">DUF2817 domain-containing protein</fullName>
    </submittedName>
</protein>
<proteinExistence type="inferred from homology"/>
<keyword evidence="6" id="KW-1185">Reference proteome</keyword>
<feature type="chain" id="PRO_5022225308" evidence="3">
    <location>
        <begin position="23"/>
        <end position="387"/>
    </location>
</feature>
<dbReference type="SMART" id="SM00631">
    <property type="entry name" value="Zn_pept"/>
    <property type="match status" value="1"/>
</dbReference>
<dbReference type="GO" id="GO:0004181">
    <property type="term" value="F:metallocarboxypeptidase activity"/>
    <property type="evidence" value="ECO:0007669"/>
    <property type="project" value="InterPro"/>
</dbReference>
<keyword evidence="3" id="KW-0732">Signal</keyword>
<dbReference type="Gene3D" id="2.60.40.3120">
    <property type="match status" value="1"/>
</dbReference>
<feature type="domain" description="Peptidase M14" evidence="4">
    <location>
        <begin position="132"/>
        <end position="372"/>
    </location>
</feature>
<dbReference type="AlphaFoldDB" id="A0A545UCM4"/>